<feature type="domain" description="Methyl-accepting transducer" evidence="6">
    <location>
        <begin position="231"/>
        <end position="460"/>
    </location>
</feature>
<dbReference type="GO" id="GO:0016020">
    <property type="term" value="C:membrane"/>
    <property type="evidence" value="ECO:0007669"/>
    <property type="project" value="InterPro"/>
</dbReference>
<dbReference type="PROSITE" id="PS50111">
    <property type="entry name" value="CHEMOTAXIS_TRANSDUC_2"/>
    <property type="match status" value="1"/>
</dbReference>
<dbReference type="RefSeq" id="WP_129048732.1">
    <property type="nucleotide sequence ID" value="NZ_SDHX01000002.1"/>
</dbReference>
<dbReference type="InterPro" id="IPR024478">
    <property type="entry name" value="HlyB_4HB_MCP"/>
</dbReference>
<feature type="region of interest" description="Disordered" evidence="4">
    <location>
        <begin position="483"/>
        <end position="507"/>
    </location>
</feature>
<dbReference type="AlphaFoldDB" id="A0A4Q1C417"/>
<dbReference type="PANTHER" id="PTHR43531">
    <property type="entry name" value="PROTEIN ICFG"/>
    <property type="match status" value="1"/>
</dbReference>
<dbReference type="Gene3D" id="1.10.287.950">
    <property type="entry name" value="Methyl-accepting chemotaxis protein"/>
    <property type="match status" value="1"/>
</dbReference>
<dbReference type="OrthoDB" id="196085at2"/>
<sequence length="507" mass="53787">MSKLSVSAKIVIGFVALILLVAVTGFVGYRAGSQIHSHLVKVNDHTLPAISLLLEADRDLHQALVAERTMIFVNPESEQFKVLLKDHADNISQAAGRWEKFKAVSPLPAEAGPVMADYEKKITEWQATTERIREARRANTPEGRREAIDLTNSVAFGRFNAARECINQLTEMLDANAHADQLLAATTHRRATWSSLGVTLLGLAIGAALTWFVGIRLARTLKTIVHSLSLNAGETSSAAGQISNSSQQLAQGASTQAASLEEISASLEEVSGMVRLNAEHAGKARTIAGQTRQAADHGSEEMKRMTEAVNAIATASTNISAIIKTIDQIAFQTNILALNAAVEAARAGEAGAGFSVVAEEVRALAQRSAAAAKETAEKIEDSLTKSRHGVDLSNRVAASLEEINQRAREVDGVVQEIATASEQQSQGVSQITTAVASMDRITQTNAATAEESASAAQELNAQTMCLHDAINQLNRLVGAEVTRESGVAPRDPSAVRPHPAPQAVAAA</sequence>
<dbReference type="Pfam" id="PF00015">
    <property type="entry name" value="MCPsignal"/>
    <property type="match status" value="1"/>
</dbReference>
<reference evidence="7 8" key="1">
    <citation type="submission" date="2019-01" db="EMBL/GenBank/DDBJ databases">
        <title>Lacunisphaera sp. strain TWA-58.</title>
        <authorList>
            <person name="Chen W.-M."/>
        </authorList>
    </citation>
    <scope>NUCLEOTIDE SEQUENCE [LARGE SCALE GENOMIC DNA]</scope>
    <source>
        <strain evidence="7 8">TWA-58</strain>
    </source>
</reference>
<feature type="transmembrane region" description="Helical" evidence="5">
    <location>
        <begin position="196"/>
        <end position="218"/>
    </location>
</feature>
<organism evidence="7 8">
    <name type="scientific">Oleiharenicola lentus</name>
    <dbReference type="NCBI Taxonomy" id="2508720"/>
    <lineage>
        <taxon>Bacteria</taxon>
        <taxon>Pseudomonadati</taxon>
        <taxon>Verrucomicrobiota</taxon>
        <taxon>Opitutia</taxon>
        <taxon>Opitutales</taxon>
        <taxon>Opitutaceae</taxon>
        <taxon>Oleiharenicola</taxon>
    </lineage>
</organism>
<dbReference type="EMBL" id="SDHX01000002">
    <property type="protein sequence ID" value="RXK53144.1"/>
    <property type="molecule type" value="Genomic_DNA"/>
</dbReference>
<keyword evidence="5" id="KW-1133">Transmembrane helix</keyword>
<evidence type="ECO:0000313" key="7">
    <source>
        <dbReference type="EMBL" id="RXK53144.1"/>
    </source>
</evidence>
<dbReference type="GO" id="GO:0004888">
    <property type="term" value="F:transmembrane signaling receptor activity"/>
    <property type="evidence" value="ECO:0007669"/>
    <property type="project" value="InterPro"/>
</dbReference>
<comment type="similarity">
    <text evidence="2">Belongs to the methyl-accepting chemotaxis (MCP) protein family.</text>
</comment>
<name>A0A4Q1C417_9BACT</name>
<evidence type="ECO:0000256" key="2">
    <source>
        <dbReference type="ARBA" id="ARBA00029447"/>
    </source>
</evidence>
<dbReference type="PANTHER" id="PTHR43531:SF11">
    <property type="entry name" value="METHYL-ACCEPTING CHEMOTAXIS PROTEIN 3"/>
    <property type="match status" value="1"/>
</dbReference>
<dbReference type="GO" id="GO:0007165">
    <property type="term" value="P:signal transduction"/>
    <property type="evidence" value="ECO:0007669"/>
    <property type="project" value="UniProtKB-KW"/>
</dbReference>
<dbReference type="Pfam" id="PF12729">
    <property type="entry name" value="4HB_MCP_1"/>
    <property type="match status" value="1"/>
</dbReference>
<comment type="caution">
    <text evidence="7">The sequence shown here is derived from an EMBL/GenBank/DDBJ whole genome shotgun (WGS) entry which is preliminary data.</text>
</comment>
<protein>
    <submittedName>
        <fullName evidence="7">Chemotaxis protein</fullName>
    </submittedName>
</protein>
<evidence type="ECO:0000256" key="3">
    <source>
        <dbReference type="PROSITE-ProRule" id="PRU00284"/>
    </source>
</evidence>
<keyword evidence="5" id="KW-0812">Transmembrane</keyword>
<dbReference type="InterPro" id="IPR004089">
    <property type="entry name" value="MCPsignal_dom"/>
</dbReference>
<feature type="transmembrane region" description="Helical" evidence="5">
    <location>
        <begin position="6"/>
        <end position="29"/>
    </location>
</feature>
<dbReference type="Proteomes" id="UP000290218">
    <property type="component" value="Unassembled WGS sequence"/>
</dbReference>
<keyword evidence="1" id="KW-0145">Chemotaxis</keyword>
<dbReference type="SMART" id="SM00283">
    <property type="entry name" value="MA"/>
    <property type="match status" value="1"/>
</dbReference>
<dbReference type="GO" id="GO:0006935">
    <property type="term" value="P:chemotaxis"/>
    <property type="evidence" value="ECO:0007669"/>
    <property type="project" value="UniProtKB-KW"/>
</dbReference>
<dbReference type="InterPro" id="IPR004090">
    <property type="entry name" value="Chemotax_Me-accpt_rcpt"/>
</dbReference>
<keyword evidence="3" id="KW-0807">Transducer</keyword>
<dbReference type="InterPro" id="IPR051310">
    <property type="entry name" value="MCP_chemotaxis"/>
</dbReference>
<evidence type="ECO:0000256" key="1">
    <source>
        <dbReference type="ARBA" id="ARBA00022500"/>
    </source>
</evidence>
<evidence type="ECO:0000256" key="5">
    <source>
        <dbReference type="SAM" id="Phobius"/>
    </source>
</evidence>
<gene>
    <name evidence="7" type="ORF">ESB00_15665</name>
</gene>
<accession>A0A4Q1C417</accession>
<evidence type="ECO:0000259" key="6">
    <source>
        <dbReference type="PROSITE" id="PS50111"/>
    </source>
</evidence>
<dbReference type="PRINTS" id="PR00260">
    <property type="entry name" value="CHEMTRNSDUCR"/>
</dbReference>
<proteinExistence type="inferred from homology"/>
<evidence type="ECO:0000256" key="4">
    <source>
        <dbReference type="SAM" id="MobiDB-lite"/>
    </source>
</evidence>
<keyword evidence="5" id="KW-0472">Membrane</keyword>
<evidence type="ECO:0000313" key="8">
    <source>
        <dbReference type="Proteomes" id="UP000290218"/>
    </source>
</evidence>
<keyword evidence="8" id="KW-1185">Reference proteome</keyword>
<dbReference type="SUPFAM" id="SSF58104">
    <property type="entry name" value="Methyl-accepting chemotaxis protein (MCP) signaling domain"/>
    <property type="match status" value="1"/>
</dbReference>